<name>A0ABQ4RT98_9HYPH</name>
<evidence type="ECO:0000313" key="1">
    <source>
        <dbReference type="EMBL" id="GJD92898.1"/>
    </source>
</evidence>
<evidence type="ECO:0000313" key="2">
    <source>
        <dbReference type="Proteomes" id="UP001055125"/>
    </source>
</evidence>
<comment type="caution">
    <text evidence="1">The sequence shown here is derived from an EMBL/GenBank/DDBJ whole genome shotgun (WGS) entry which is preliminary data.</text>
</comment>
<keyword evidence="2" id="KW-1185">Reference proteome</keyword>
<protein>
    <submittedName>
        <fullName evidence="1">Uncharacterized protein</fullName>
    </submittedName>
</protein>
<organism evidence="1 2">
    <name type="scientific">Methylobacterium iners</name>
    <dbReference type="NCBI Taxonomy" id="418707"/>
    <lineage>
        <taxon>Bacteria</taxon>
        <taxon>Pseudomonadati</taxon>
        <taxon>Pseudomonadota</taxon>
        <taxon>Alphaproteobacteria</taxon>
        <taxon>Hyphomicrobiales</taxon>
        <taxon>Methylobacteriaceae</taxon>
        <taxon>Methylobacterium</taxon>
    </lineage>
</organism>
<dbReference type="Proteomes" id="UP001055125">
    <property type="component" value="Unassembled WGS sequence"/>
</dbReference>
<dbReference type="EMBL" id="BPQP01000001">
    <property type="protein sequence ID" value="GJD92898.1"/>
    <property type="molecule type" value="Genomic_DNA"/>
</dbReference>
<accession>A0ABQ4RT98</accession>
<reference evidence="1" key="1">
    <citation type="journal article" date="2021" name="Front. Microbiol.">
        <title>Comprehensive Comparative Genomics and Phenotyping of Methylobacterium Species.</title>
        <authorList>
            <person name="Alessa O."/>
            <person name="Ogura Y."/>
            <person name="Fujitani Y."/>
            <person name="Takami H."/>
            <person name="Hayashi T."/>
            <person name="Sahin N."/>
            <person name="Tani A."/>
        </authorList>
    </citation>
    <scope>NUCLEOTIDE SEQUENCE</scope>
    <source>
        <strain evidence="1">DSM 19015</strain>
    </source>
</reference>
<proteinExistence type="predicted"/>
<sequence>MAFWLGHASPWSLAKSAIASSTAFAVEFPTVTVFAHVRASTDMAATPPP</sequence>
<reference evidence="1" key="2">
    <citation type="submission" date="2021-08" db="EMBL/GenBank/DDBJ databases">
        <authorList>
            <person name="Tani A."/>
            <person name="Ola A."/>
            <person name="Ogura Y."/>
            <person name="Katsura K."/>
            <person name="Hayashi T."/>
        </authorList>
    </citation>
    <scope>NUCLEOTIDE SEQUENCE</scope>
    <source>
        <strain evidence="1">DSM 19015</strain>
    </source>
</reference>
<gene>
    <name evidence="1" type="ORF">OCOJLMKI_0081</name>
</gene>